<dbReference type="SUPFAM" id="SSF51735">
    <property type="entry name" value="NAD(P)-binding Rossmann-fold domains"/>
    <property type="match status" value="1"/>
</dbReference>
<keyword evidence="1 3" id="KW-0560">Oxidoreductase</keyword>
<dbReference type="InterPro" id="IPR036291">
    <property type="entry name" value="NAD(P)-bd_dom_sf"/>
</dbReference>
<keyword evidence="4" id="KW-1185">Reference proteome</keyword>
<dbReference type="InterPro" id="IPR037089">
    <property type="entry name" value="Methyl-teptahyd_DH_N_sf"/>
</dbReference>
<reference key="1">
    <citation type="submission" date="2010-11" db="EMBL/GenBank/DDBJ databases">
        <title>The complete sequence of chromosome of Isophaera pallida ATCC 43644.</title>
        <authorList>
            <consortium name="US DOE Joint Genome Institute (JGI-PGF)"/>
            <person name="Lucas S."/>
            <person name="Copeland A."/>
            <person name="Lapidus A."/>
            <person name="Bruce D."/>
            <person name="Goodwin L."/>
            <person name="Pitluck S."/>
            <person name="Kyrpides N."/>
            <person name="Mavromatis K."/>
            <person name="Pagani I."/>
            <person name="Ivanova N."/>
            <person name="Saunders E."/>
            <person name="Brettin T."/>
            <person name="Detter J.C."/>
            <person name="Han C."/>
            <person name="Tapia R."/>
            <person name="Land M."/>
            <person name="Hauser L."/>
            <person name="Markowitz V."/>
            <person name="Cheng J.-F."/>
            <person name="Hugenholtz P."/>
            <person name="Woyke T."/>
            <person name="Wu D."/>
            <person name="Eisen J.A."/>
        </authorList>
    </citation>
    <scope>NUCLEOTIDE SEQUENCE</scope>
    <source>
        <strain>ATCC 43644</strain>
    </source>
</reference>
<dbReference type="EC" id="1.5.1.5" evidence="3"/>
<dbReference type="InterPro" id="IPR046346">
    <property type="entry name" value="Aminoacid_DH-like_N_sf"/>
</dbReference>
<proteinExistence type="predicted"/>
<gene>
    <name evidence="3" type="ordered locus">Isop_1012</name>
</gene>
<dbReference type="KEGG" id="ipa:Isop_1012"/>
<dbReference type="RefSeq" id="WP_013563890.1">
    <property type="nucleotide sequence ID" value="NC_014962.1"/>
</dbReference>
<dbReference type="Gene3D" id="3.40.50.10280">
    <property type="entry name" value="Methylene-tetrahydromethanopterin dehydrogenase, N-terminal domain"/>
    <property type="match status" value="1"/>
</dbReference>
<dbReference type="HOGENOM" id="CLU_059363_0_0_0"/>
<evidence type="ECO:0000259" key="2">
    <source>
        <dbReference type="Pfam" id="PF09176"/>
    </source>
</evidence>
<reference evidence="3 4" key="2">
    <citation type="journal article" date="2011" name="Stand. Genomic Sci.">
        <title>Complete genome sequence of Isosphaera pallida type strain (IS1B).</title>
        <authorList>
            <consortium name="US DOE Joint Genome Institute (JGI-PGF)"/>
            <person name="Goker M."/>
            <person name="Cleland D."/>
            <person name="Saunders E."/>
            <person name="Lapidus A."/>
            <person name="Nolan M."/>
            <person name="Lucas S."/>
            <person name="Hammon N."/>
            <person name="Deshpande S."/>
            <person name="Cheng J.F."/>
            <person name="Tapia R."/>
            <person name="Han C."/>
            <person name="Goodwin L."/>
            <person name="Pitluck S."/>
            <person name="Liolios K."/>
            <person name="Pagani I."/>
            <person name="Ivanova N."/>
            <person name="Mavromatis K."/>
            <person name="Pati A."/>
            <person name="Chen A."/>
            <person name="Palaniappan K."/>
            <person name="Land M."/>
            <person name="Hauser L."/>
            <person name="Chang Y.J."/>
            <person name="Jeffries C.D."/>
            <person name="Detter J.C."/>
            <person name="Beck B."/>
            <person name="Woyke T."/>
            <person name="Bristow J."/>
            <person name="Eisen J.A."/>
            <person name="Markowitz V."/>
            <person name="Hugenholtz P."/>
            <person name="Kyrpides N.C."/>
            <person name="Klenk H.P."/>
        </authorList>
    </citation>
    <scope>NUCLEOTIDE SEQUENCE [LARGE SCALE GENOMIC DNA]</scope>
    <source>
        <strain evidence="4">ATCC 43644 / DSM 9630 / IS1B</strain>
    </source>
</reference>
<accession>E8R414</accession>
<protein>
    <submittedName>
        <fullName evidence="3">Methylenetetrahydrofolate dehydrogenase (NADP(+))</fullName>
        <ecNumber evidence="3">1.5.1.5</ecNumber>
    </submittedName>
</protein>
<evidence type="ECO:0000313" key="3">
    <source>
        <dbReference type="EMBL" id="ADV61601.1"/>
    </source>
</evidence>
<dbReference type="GO" id="GO:0004488">
    <property type="term" value="F:methylenetetrahydrofolate dehydrogenase (NADP+) activity"/>
    <property type="evidence" value="ECO:0007669"/>
    <property type="project" value="UniProtKB-EC"/>
</dbReference>
<evidence type="ECO:0000313" key="4">
    <source>
        <dbReference type="Proteomes" id="UP000008631"/>
    </source>
</evidence>
<feature type="domain" description="Methylene-tetrahydromethanopterin dehydrogenase N-terminal" evidence="2">
    <location>
        <begin position="28"/>
        <end position="107"/>
    </location>
</feature>
<dbReference type="OrthoDB" id="6180at2"/>
<dbReference type="Gene3D" id="3.40.50.720">
    <property type="entry name" value="NAD(P)-binding Rossmann-like Domain"/>
    <property type="match status" value="1"/>
</dbReference>
<dbReference type="AlphaFoldDB" id="E8R414"/>
<dbReference type="EMBL" id="CP002353">
    <property type="protein sequence ID" value="ADV61601.1"/>
    <property type="molecule type" value="Genomic_DNA"/>
</dbReference>
<dbReference type="eggNOG" id="COG0373">
    <property type="taxonomic scope" value="Bacteria"/>
</dbReference>
<name>E8R414_ISOPI</name>
<dbReference type="InterPro" id="IPR015259">
    <property type="entry name" value="Methyl-teptahyd_DH_N"/>
</dbReference>
<sequence length="311" mass="32449">MSEPTVAPKPVKPSILVMLDPDPQPSLFDAVVGIDAGVDHLLRYGGVTVSQVRDLVHGAIFTRGPADLKRTAIFVGGSDVDAAERLMEAVHAAFFSDFRVSTMLDPNGANTTAAAAIRAGLKSLGRDHAQAGPQPLEGIRTAVLGGTGPVGRRVARLAARLGAQVALGSRDLLRARQAIHGIAQAAGLPTDRFTPFDRVEVLSEFAPALVVACGAAGVTLLSTAERDALASSLHVIIDLNAVPPAGVEGVAVTAKDQPLTPSDPNSPRVWGALGVGGLKMKLHRRVVQMLFETSQSTFDAETILDVARTMD</sequence>
<dbReference type="Pfam" id="PF09176">
    <property type="entry name" value="Mpt_N"/>
    <property type="match status" value="1"/>
</dbReference>
<dbReference type="SUPFAM" id="SSF53223">
    <property type="entry name" value="Aminoacid dehydrogenase-like, N-terminal domain"/>
    <property type="match status" value="1"/>
</dbReference>
<organism evidence="3 4">
    <name type="scientific">Isosphaera pallida (strain ATCC 43644 / DSM 9630 / IS1B)</name>
    <dbReference type="NCBI Taxonomy" id="575540"/>
    <lineage>
        <taxon>Bacteria</taxon>
        <taxon>Pseudomonadati</taxon>
        <taxon>Planctomycetota</taxon>
        <taxon>Planctomycetia</taxon>
        <taxon>Isosphaerales</taxon>
        <taxon>Isosphaeraceae</taxon>
        <taxon>Isosphaera</taxon>
    </lineage>
</organism>
<dbReference type="InParanoid" id="E8R414"/>
<evidence type="ECO:0000256" key="1">
    <source>
        <dbReference type="ARBA" id="ARBA00023002"/>
    </source>
</evidence>
<dbReference type="Proteomes" id="UP000008631">
    <property type="component" value="Chromosome"/>
</dbReference>
<dbReference type="STRING" id="575540.Isop_1012"/>